<proteinExistence type="predicted"/>
<organism evidence="1 2">
    <name type="scientific">Rosa chinensis</name>
    <name type="common">China rose</name>
    <dbReference type="NCBI Taxonomy" id="74649"/>
    <lineage>
        <taxon>Eukaryota</taxon>
        <taxon>Viridiplantae</taxon>
        <taxon>Streptophyta</taxon>
        <taxon>Embryophyta</taxon>
        <taxon>Tracheophyta</taxon>
        <taxon>Spermatophyta</taxon>
        <taxon>Magnoliopsida</taxon>
        <taxon>eudicotyledons</taxon>
        <taxon>Gunneridae</taxon>
        <taxon>Pentapetalae</taxon>
        <taxon>rosids</taxon>
        <taxon>fabids</taxon>
        <taxon>Rosales</taxon>
        <taxon>Rosaceae</taxon>
        <taxon>Rosoideae</taxon>
        <taxon>Rosoideae incertae sedis</taxon>
        <taxon>Rosa</taxon>
    </lineage>
</organism>
<reference evidence="1 2" key="1">
    <citation type="journal article" date="2018" name="Nat. Genet.">
        <title>The Rosa genome provides new insights in the design of modern roses.</title>
        <authorList>
            <person name="Bendahmane M."/>
        </authorList>
    </citation>
    <scope>NUCLEOTIDE SEQUENCE [LARGE SCALE GENOMIC DNA]</scope>
    <source>
        <strain evidence="2">cv. Old Blush</strain>
    </source>
</reference>
<dbReference type="AlphaFoldDB" id="A0A2P6PGD7"/>
<keyword evidence="2" id="KW-1185">Reference proteome</keyword>
<dbReference type="EMBL" id="PDCK01000045">
    <property type="protein sequence ID" value="PRQ20990.1"/>
    <property type="molecule type" value="Genomic_DNA"/>
</dbReference>
<accession>A0A2P6PGD7</accession>
<sequence length="74" mass="7937">MAESEVVAMNMEETLVLTQTSTQASIPSSSLSEQHLVLANELEGNQGFEAELQAFMRAFSADALIQPECCSAIS</sequence>
<dbReference type="Proteomes" id="UP000238479">
    <property type="component" value="Chromosome 7"/>
</dbReference>
<comment type="caution">
    <text evidence="1">The sequence shown here is derived from an EMBL/GenBank/DDBJ whole genome shotgun (WGS) entry which is preliminary data.</text>
</comment>
<name>A0A2P6PGD7_ROSCH</name>
<evidence type="ECO:0000313" key="1">
    <source>
        <dbReference type="EMBL" id="PRQ20990.1"/>
    </source>
</evidence>
<dbReference type="Gramene" id="PRQ20990">
    <property type="protein sequence ID" value="PRQ20990"/>
    <property type="gene ID" value="RchiOBHm_Chr7g0234211"/>
</dbReference>
<gene>
    <name evidence="1" type="ORF">RchiOBHm_Chr7g0234211</name>
</gene>
<evidence type="ECO:0000313" key="2">
    <source>
        <dbReference type="Proteomes" id="UP000238479"/>
    </source>
</evidence>
<protein>
    <submittedName>
        <fullName evidence="1">Uncharacterized protein</fullName>
    </submittedName>
</protein>